<keyword evidence="7" id="KW-0472">Membrane</keyword>
<dbReference type="OMA" id="CTYALIN"/>
<dbReference type="Gene3D" id="2.60.40.3210">
    <property type="entry name" value="Zona pellucida, ZP-N domain"/>
    <property type="match status" value="1"/>
</dbReference>
<accession>A0A3B4EIN5</accession>
<evidence type="ECO:0000256" key="1">
    <source>
        <dbReference type="ARBA" id="ARBA00004251"/>
    </source>
</evidence>
<dbReference type="Ensembl" id="ENSPNAT00000027571.2">
    <property type="protein sequence ID" value="ENSPNAP00000035071.1"/>
    <property type="gene ID" value="ENSPNAG00000024767.2"/>
</dbReference>
<organism evidence="13 14">
    <name type="scientific">Pygocentrus nattereri</name>
    <name type="common">Red-bellied piranha</name>
    <dbReference type="NCBI Taxonomy" id="42514"/>
    <lineage>
        <taxon>Eukaryota</taxon>
        <taxon>Metazoa</taxon>
        <taxon>Chordata</taxon>
        <taxon>Craniata</taxon>
        <taxon>Vertebrata</taxon>
        <taxon>Euteleostomi</taxon>
        <taxon>Actinopterygii</taxon>
        <taxon>Neopterygii</taxon>
        <taxon>Teleostei</taxon>
        <taxon>Ostariophysi</taxon>
        <taxon>Characiformes</taxon>
        <taxon>Characoidei</taxon>
        <taxon>Pygocentrus</taxon>
    </lineage>
</organism>
<evidence type="ECO:0000313" key="14">
    <source>
        <dbReference type="Proteomes" id="UP001501920"/>
    </source>
</evidence>
<keyword evidence="3" id="KW-0272">Extracellular matrix</keyword>
<comment type="subcellular location">
    <subcellularLocation>
        <location evidence="1">Cell membrane</location>
        <topology evidence="1">Single-pass type I membrane protein</topology>
    </subcellularLocation>
    <subcellularLocation>
        <location evidence="10">Zona pellucida</location>
    </subcellularLocation>
</comment>
<sequence>MCWLWSVTLTLLLMNQIQRFRSQSEAPRETVTCRSDDMFLIIHKRGLQSSPRLYVQDRHGNYLSMRDHARQCLYDLLETPGFLILRVSHSSCHVHRRVRGGSITFWVNIVVEKASRSKQASVFREAPFRVTVSCTYALINTSSSTSLTIRDPKSTTVPALKKEGVLRAQMRFATDSSFRNFYEDQLHPTMHTLGEPVFVEIFVLKREDKDLVLLLHDCWATPSADPQDERRWDLLREGCPQRRADYSVEVLEVQPGDGVKFPDLHKWLKIKMFSFVEREDAFESVYLHCDIEVCKGAPCRRTCNRKKRQSTVQWDLKERLVLQRDAVCGGPLLLTR</sequence>
<dbReference type="OrthoDB" id="8919081at2759"/>
<keyword evidence="4" id="KW-0165">Cleavage on pair of basic residues</keyword>
<evidence type="ECO:0000256" key="3">
    <source>
        <dbReference type="ARBA" id="ARBA00022530"/>
    </source>
</evidence>
<dbReference type="GeneTree" id="ENSGT00940000161324"/>
<feature type="domain" description="ZP" evidence="12">
    <location>
        <begin position="32"/>
        <end position="310"/>
    </location>
</feature>
<dbReference type="PANTHER" id="PTHR23343:SF31">
    <property type="entry name" value="ZONA PELLUCIDA SPERM-BINDING PROTEIN 4"/>
    <property type="match status" value="1"/>
</dbReference>
<dbReference type="Proteomes" id="UP001501920">
    <property type="component" value="Chromosome 17"/>
</dbReference>
<keyword evidence="3" id="KW-0964">Secreted</keyword>
<dbReference type="InterPro" id="IPR001507">
    <property type="entry name" value="ZP_dom"/>
</dbReference>
<dbReference type="PANTHER" id="PTHR23343">
    <property type="entry name" value="ZONA PELLUCIDA SPERM-BINDING PROTEIN"/>
    <property type="match status" value="1"/>
</dbReference>
<evidence type="ECO:0000256" key="10">
    <source>
        <dbReference type="ARBA" id="ARBA00024183"/>
    </source>
</evidence>
<name>A0A3B4EIN5_PYGNA</name>
<dbReference type="Pfam" id="PF00100">
    <property type="entry name" value="Zona_pellucida"/>
    <property type="match status" value="1"/>
</dbReference>
<dbReference type="GO" id="GO:0007339">
    <property type="term" value="P:binding of sperm to zona pellucida"/>
    <property type="evidence" value="ECO:0007669"/>
    <property type="project" value="TreeGrafter"/>
</dbReference>
<dbReference type="PROSITE" id="PS51034">
    <property type="entry name" value="ZP_2"/>
    <property type="match status" value="1"/>
</dbReference>
<keyword evidence="8" id="KW-1015">Disulfide bond</keyword>
<dbReference type="InterPro" id="IPR042235">
    <property type="entry name" value="ZP-C_dom"/>
</dbReference>
<dbReference type="GO" id="GO:0035804">
    <property type="term" value="F:structural constituent of egg coat"/>
    <property type="evidence" value="ECO:0007669"/>
    <property type="project" value="TreeGrafter"/>
</dbReference>
<keyword evidence="5" id="KW-0812">Transmembrane</keyword>
<dbReference type="GeneID" id="108443355"/>
<evidence type="ECO:0000256" key="4">
    <source>
        <dbReference type="ARBA" id="ARBA00022685"/>
    </source>
</evidence>
<dbReference type="SMART" id="SM00241">
    <property type="entry name" value="ZP"/>
    <property type="match status" value="1"/>
</dbReference>
<dbReference type="Gene3D" id="2.60.40.4100">
    <property type="entry name" value="Zona pellucida, ZP-C domain"/>
    <property type="match status" value="1"/>
</dbReference>
<evidence type="ECO:0000256" key="2">
    <source>
        <dbReference type="ARBA" id="ARBA00022475"/>
    </source>
</evidence>
<dbReference type="AlphaFoldDB" id="A0A3B4EIN5"/>
<keyword evidence="11" id="KW-0732">Signal</keyword>
<evidence type="ECO:0000256" key="6">
    <source>
        <dbReference type="ARBA" id="ARBA00022989"/>
    </source>
</evidence>
<keyword evidence="14" id="KW-1185">Reference proteome</keyword>
<dbReference type="GO" id="GO:0060468">
    <property type="term" value="P:prevention of polyspermy"/>
    <property type="evidence" value="ECO:0007669"/>
    <property type="project" value="TreeGrafter"/>
</dbReference>
<reference evidence="13 14" key="1">
    <citation type="submission" date="2020-10" db="EMBL/GenBank/DDBJ databases">
        <title>Pygocentrus nattereri (red-bellied piranha) genome, fPygNat1, primary haplotype.</title>
        <authorList>
            <person name="Myers G."/>
            <person name="Meyer A."/>
            <person name="Karagic N."/>
            <person name="Pippel M."/>
            <person name="Winkler S."/>
            <person name="Tracey A."/>
            <person name="Wood J."/>
            <person name="Formenti G."/>
            <person name="Howe K."/>
            <person name="Fedrigo O."/>
            <person name="Jarvis E.D."/>
        </authorList>
    </citation>
    <scope>NUCLEOTIDE SEQUENCE [LARGE SCALE GENOMIC DNA]</scope>
</reference>
<proteinExistence type="predicted"/>
<evidence type="ECO:0000256" key="5">
    <source>
        <dbReference type="ARBA" id="ARBA00022692"/>
    </source>
</evidence>
<evidence type="ECO:0000256" key="9">
    <source>
        <dbReference type="ARBA" id="ARBA00023279"/>
    </source>
</evidence>
<evidence type="ECO:0000313" key="13">
    <source>
        <dbReference type="Ensembl" id="ENSPNAP00000035071.1"/>
    </source>
</evidence>
<dbReference type="GO" id="GO:0005886">
    <property type="term" value="C:plasma membrane"/>
    <property type="evidence" value="ECO:0007669"/>
    <property type="project" value="UniProtKB-SubCell"/>
</dbReference>
<evidence type="ECO:0000256" key="7">
    <source>
        <dbReference type="ARBA" id="ARBA00023136"/>
    </source>
</evidence>
<evidence type="ECO:0000256" key="8">
    <source>
        <dbReference type="ARBA" id="ARBA00023157"/>
    </source>
</evidence>
<dbReference type="GO" id="GO:0032190">
    <property type="term" value="F:acrosin binding"/>
    <property type="evidence" value="ECO:0007669"/>
    <property type="project" value="TreeGrafter"/>
</dbReference>
<reference evidence="13" key="3">
    <citation type="submission" date="2025-09" db="UniProtKB">
        <authorList>
            <consortium name="Ensembl"/>
        </authorList>
    </citation>
    <scope>IDENTIFICATION</scope>
</reference>
<feature type="signal peptide" evidence="11">
    <location>
        <begin position="1"/>
        <end position="19"/>
    </location>
</feature>
<reference evidence="13" key="2">
    <citation type="submission" date="2025-08" db="UniProtKB">
        <authorList>
            <consortium name="Ensembl"/>
        </authorList>
    </citation>
    <scope>IDENTIFICATION</scope>
</reference>
<dbReference type="RefSeq" id="XP_017579446.1">
    <property type="nucleotide sequence ID" value="XM_017723957.1"/>
</dbReference>
<dbReference type="InterPro" id="IPR051148">
    <property type="entry name" value="Zona_Pellucida_Domain_gp"/>
</dbReference>
<evidence type="ECO:0000259" key="12">
    <source>
        <dbReference type="PROSITE" id="PS51034"/>
    </source>
</evidence>
<keyword evidence="6" id="KW-1133">Transmembrane helix</keyword>
<dbReference type="STRING" id="42514.ENSPNAP00000035071"/>
<keyword evidence="2" id="KW-1003">Cell membrane</keyword>
<dbReference type="GO" id="GO:0035805">
    <property type="term" value="C:egg coat"/>
    <property type="evidence" value="ECO:0007669"/>
    <property type="project" value="UniProtKB-SubCell"/>
</dbReference>
<dbReference type="InterPro" id="IPR055355">
    <property type="entry name" value="ZP-C"/>
</dbReference>
<protein>
    <recommendedName>
        <fullName evidence="12">ZP domain-containing protein</fullName>
    </recommendedName>
</protein>
<feature type="chain" id="PRO_5017205206" description="ZP domain-containing protein" evidence="11">
    <location>
        <begin position="20"/>
        <end position="336"/>
    </location>
</feature>
<keyword evidence="9" id="KW-0278">Fertilization</keyword>
<evidence type="ECO:0000256" key="11">
    <source>
        <dbReference type="SAM" id="SignalP"/>
    </source>
</evidence>